<feature type="transmembrane region" description="Helical" evidence="7">
    <location>
        <begin position="126"/>
        <end position="148"/>
    </location>
</feature>
<evidence type="ECO:0000256" key="3">
    <source>
        <dbReference type="ARBA" id="ARBA00022475"/>
    </source>
</evidence>
<feature type="transmembrane region" description="Helical" evidence="7">
    <location>
        <begin position="223"/>
        <end position="244"/>
    </location>
</feature>
<feature type="transmembrane region" description="Helical" evidence="7">
    <location>
        <begin position="334"/>
        <end position="357"/>
    </location>
</feature>
<feature type="transmembrane region" description="Helical" evidence="7">
    <location>
        <begin position="406"/>
        <end position="426"/>
    </location>
</feature>
<feature type="transmembrane region" description="Helical" evidence="7">
    <location>
        <begin position="195"/>
        <end position="217"/>
    </location>
</feature>
<proteinExistence type="inferred from homology"/>
<dbReference type="PANTHER" id="PTHR30250">
    <property type="entry name" value="PST FAMILY PREDICTED COLANIC ACID TRANSPORTER"/>
    <property type="match status" value="1"/>
</dbReference>
<keyword evidence="6 7" id="KW-0472">Membrane</keyword>
<accession>A0ABX2PER5</accession>
<feature type="transmembrane region" description="Helical" evidence="7">
    <location>
        <begin position="62"/>
        <end position="86"/>
    </location>
</feature>
<keyword evidence="3" id="KW-1003">Cell membrane</keyword>
<dbReference type="PANTHER" id="PTHR30250:SF10">
    <property type="entry name" value="LIPOPOLYSACCHARIDE BIOSYNTHESIS PROTEIN WZXC"/>
    <property type="match status" value="1"/>
</dbReference>
<keyword evidence="4 7" id="KW-0812">Transmembrane</keyword>
<dbReference type="EMBL" id="JABCJD010000005">
    <property type="protein sequence ID" value="NVO27983.1"/>
    <property type="molecule type" value="Genomic_DNA"/>
</dbReference>
<protein>
    <submittedName>
        <fullName evidence="8">Oligosaccharide flippase family protein</fullName>
    </submittedName>
</protein>
<keyword evidence="9" id="KW-1185">Reference proteome</keyword>
<dbReference type="InterPro" id="IPR050833">
    <property type="entry name" value="Poly_Biosynth_Transport"/>
</dbReference>
<evidence type="ECO:0000256" key="7">
    <source>
        <dbReference type="SAM" id="Phobius"/>
    </source>
</evidence>
<dbReference type="Proteomes" id="UP000523601">
    <property type="component" value="Unassembled WGS sequence"/>
</dbReference>
<reference evidence="8 9" key="1">
    <citation type="submission" date="2020-04" db="EMBL/GenBank/DDBJ databases">
        <title>Donghicola sp., a member of the Rhodobacteraceae family isolated from mangrove forest in Thailand.</title>
        <authorList>
            <person name="Charoenyingcharoen P."/>
            <person name="Yukphan P."/>
        </authorList>
    </citation>
    <scope>NUCLEOTIDE SEQUENCE [LARGE SCALE GENOMIC DNA]</scope>
    <source>
        <strain evidence="8 9">C2-DW-16</strain>
    </source>
</reference>
<feature type="transmembrane region" description="Helical" evidence="7">
    <location>
        <begin position="92"/>
        <end position="114"/>
    </location>
</feature>
<comment type="caution">
    <text evidence="8">The sequence shown here is derived from an EMBL/GenBank/DDBJ whole genome shotgun (WGS) entry which is preliminary data.</text>
</comment>
<comment type="subcellular location">
    <subcellularLocation>
        <location evidence="1">Cell membrane</location>
        <topology evidence="1">Multi-pass membrane protein</topology>
    </subcellularLocation>
</comment>
<evidence type="ECO:0000313" key="8">
    <source>
        <dbReference type="EMBL" id="NVO27983.1"/>
    </source>
</evidence>
<feature type="transmembrane region" description="Helical" evidence="7">
    <location>
        <begin position="432"/>
        <end position="450"/>
    </location>
</feature>
<feature type="transmembrane region" description="Helical" evidence="7">
    <location>
        <begin position="462"/>
        <end position="485"/>
    </location>
</feature>
<evidence type="ECO:0000256" key="2">
    <source>
        <dbReference type="ARBA" id="ARBA00007430"/>
    </source>
</evidence>
<gene>
    <name evidence="8" type="ORF">HJ526_11165</name>
</gene>
<comment type="similarity">
    <text evidence="2">Belongs to the polysaccharide synthase family.</text>
</comment>
<evidence type="ECO:0000256" key="5">
    <source>
        <dbReference type="ARBA" id="ARBA00022989"/>
    </source>
</evidence>
<dbReference type="RefSeq" id="WP_176854487.1">
    <property type="nucleotide sequence ID" value="NZ_JABCJD010000005.1"/>
</dbReference>
<evidence type="ECO:0000313" key="9">
    <source>
        <dbReference type="Proteomes" id="UP000523601"/>
    </source>
</evidence>
<name>A0ABX2PER5_9RHOB</name>
<feature type="transmembrane region" description="Helical" evidence="7">
    <location>
        <begin position="497"/>
        <end position="516"/>
    </location>
</feature>
<sequence length="529" mass="57681">MPLKNMVARPVTRAVFLNYHEFCLIRHHFPKTLLIFRKIYYRSDILLLNKIKAAFAKSGGTAAISVFGLASQQIASFVITLLAASFLTAADYGTYTIAIIAVEFVIMLTHCGYYHFLVNSEKDETAVLSTVFWIMLAIGVVGGAAMYLGSNWLAHLFHAPDLAPVLRYFGVFQPFVSIIGWASAVLTRMGLMKRFFLILIAGNLGGLLVGCVILVVWQSLFALVAYRGIRTALELVLFIAACPARPTMRFDRKLAYEGLKFSSGLYGSRLLSFLANFGTDLILAYALSTTEAGLYRFANRLATGTVDIIAQPLRSFAIKMFGAASRLSEPLDPIFKIMLGGSVFLTGGFAIAISALGSGAVETFFRPEYAASIGTLYAFALRAVARTGNDLIEPVFAARRKTQITLHTNVLWTSLMLGTIVIFAPMGFETIAWAQAGVQVLSFFGSLLVFKHWGRINLRVAMPPLVTGVALLCAYGVAVLLGIILINSLDIAQTLRFSLATALSLGLAAPTIYFGIKSDVLDMQIFESR</sequence>
<organism evidence="8 9">
    <name type="scientific">Donghicola mangrovi</name>
    <dbReference type="NCBI Taxonomy" id="2729614"/>
    <lineage>
        <taxon>Bacteria</taxon>
        <taxon>Pseudomonadati</taxon>
        <taxon>Pseudomonadota</taxon>
        <taxon>Alphaproteobacteria</taxon>
        <taxon>Rhodobacterales</taxon>
        <taxon>Roseobacteraceae</taxon>
        <taxon>Donghicola</taxon>
    </lineage>
</organism>
<evidence type="ECO:0000256" key="4">
    <source>
        <dbReference type="ARBA" id="ARBA00022692"/>
    </source>
</evidence>
<dbReference type="Pfam" id="PF13440">
    <property type="entry name" value="Polysacc_synt_3"/>
    <property type="match status" value="1"/>
</dbReference>
<keyword evidence="5 7" id="KW-1133">Transmembrane helix</keyword>
<evidence type="ECO:0000256" key="1">
    <source>
        <dbReference type="ARBA" id="ARBA00004651"/>
    </source>
</evidence>
<evidence type="ECO:0000256" key="6">
    <source>
        <dbReference type="ARBA" id="ARBA00023136"/>
    </source>
</evidence>
<feature type="transmembrane region" description="Helical" evidence="7">
    <location>
        <begin position="168"/>
        <end position="186"/>
    </location>
</feature>